<name>B3QRF2_CHLP8</name>
<proteinExistence type="predicted"/>
<dbReference type="KEGG" id="cpc:Cpar_0035"/>
<organism evidence="1 2">
    <name type="scientific">Chlorobaculum parvum (strain DSM 263 / NCIMB 8327)</name>
    <name type="common">Chlorobium vibrioforme subsp. thiosulfatophilum</name>
    <dbReference type="NCBI Taxonomy" id="517417"/>
    <lineage>
        <taxon>Bacteria</taxon>
        <taxon>Pseudomonadati</taxon>
        <taxon>Chlorobiota</taxon>
        <taxon>Chlorobiia</taxon>
        <taxon>Chlorobiales</taxon>
        <taxon>Chlorobiaceae</taxon>
        <taxon>Chlorobaculum</taxon>
    </lineage>
</organism>
<gene>
    <name evidence="1" type="ordered locus">Cpar_0035</name>
</gene>
<dbReference type="STRING" id="517417.Cpar_0035"/>
<dbReference type="RefSeq" id="WP_012501298.1">
    <property type="nucleotide sequence ID" value="NC_011027.1"/>
</dbReference>
<evidence type="ECO:0000313" key="2">
    <source>
        <dbReference type="Proteomes" id="UP000008811"/>
    </source>
</evidence>
<dbReference type="SUPFAM" id="SSF48695">
    <property type="entry name" value="Multiheme cytochromes"/>
    <property type="match status" value="1"/>
</dbReference>
<protein>
    <submittedName>
        <fullName evidence="1">Cytochrome DsrJ</fullName>
    </submittedName>
</protein>
<dbReference type="InterPro" id="IPR047668">
    <property type="entry name" value="DsrJ"/>
</dbReference>
<dbReference type="NCBIfam" id="NF038038">
    <property type="entry name" value="cytoc_DsrJ"/>
    <property type="match status" value="1"/>
</dbReference>
<dbReference type="InterPro" id="IPR036280">
    <property type="entry name" value="Multihaem_cyt_sf"/>
</dbReference>
<dbReference type="EMBL" id="CP001099">
    <property type="protein sequence ID" value="ACF10463.1"/>
    <property type="molecule type" value="Genomic_DNA"/>
</dbReference>
<reference evidence="1" key="1">
    <citation type="submission" date="2008-06" db="EMBL/GenBank/DDBJ databases">
        <title>Complete sequence of Chlorobaculum parvum NCIB 8327.</title>
        <authorList>
            <consortium name="US DOE Joint Genome Institute"/>
            <person name="Lucas S."/>
            <person name="Copeland A."/>
            <person name="Lapidus A."/>
            <person name="Glavina del Rio T."/>
            <person name="Dalin E."/>
            <person name="Tice H."/>
            <person name="Bruce D."/>
            <person name="Goodwin L."/>
            <person name="Pitluck S."/>
            <person name="Schmutz J."/>
            <person name="Larimer F."/>
            <person name="Land M."/>
            <person name="Hauser L."/>
            <person name="Kyrpides N."/>
            <person name="Mikhailova N."/>
            <person name="Zhao F."/>
            <person name="Li T."/>
            <person name="Liu Z."/>
            <person name="Overmann J."/>
            <person name="Bryant D.A."/>
            <person name="Richardson P."/>
        </authorList>
    </citation>
    <scope>NUCLEOTIDE SEQUENCE [LARGE SCALE GENOMIC DNA]</scope>
    <source>
        <strain evidence="1">NCIB 8327</strain>
    </source>
</reference>
<dbReference type="AlphaFoldDB" id="B3QRF2"/>
<dbReference type="Proteomes" id="UP000008811">
    <property type="component" value="Chromosome"/>
</dbReference>
<evidence type="ECO:0000313" key="1">
    <source>
        <dbReference type="EMBL" id="ACF10463.1"/>
    </source>
</evidence>
<keyword evidence="2" id="KW-1185">Reference proteome</keyword>
<accession>B3QRF2</accession>
<sequence length="140" mass="15496">MNKISHILGAFAAGLVVFIAAWFFIHAGHGGSIPAHAEDPAVAAATVQPGGAPIDSSKCILPTEYMRAHHMQILNKWRHDSVREGNRVYVNPEGEHFEKSLNTCLGCHNNNPMFCFMCHQYADVKPTCWDCHLSPMEVPQ</sequence>
<dbReference type="eggNOG" id="ENOG5032SEM">
    <property type="taxonomic scope" value="Bacteria"/>
</dbReference>
<dbReference type="HOGENOM" id="CLU_130444_0_0_10"/>